<sequence>MLTLPSAPPALATKLAAGQVIAWREPITIPTYEPGEPDRYPMYLDERVYQGSSGAVYPLPFIDSIATEPVEREWDALHLENEFVRLVILPELGGRIHVGFDKVAGYDFFYRNSVIKPALVGLAGPWVSGGVEFNWPQHHRPATFLPTDSHIEWGHDDSVTVWCSDHDPFDRMKGMHGIRLRPGSALIELAARLHNRTSERHTFLWWANVAAAVHDDYQSFFPTDVHWVADHARRAITAFPTADRPYYGVDYPARPGADRLDWYRNITVPTSYMVTSTQDDFFGGYDHRAGAGFVHWADRNIAPGKKQWTWGNAPFGHAWDAHLTDEDGPYVELMAGVYTDNQPDFSFIAPGETKSFTQYWYPYQGIGVVHQANRDAAVHLSVEGGVARLGAAVTRRHSGVRVALRRGSEIHGEWTVDVAPGHPFTAELPFDGEAHELRLVVGVLLEWQPRLDAPTPPPAVATEPPEPSQVASSDELHLIATHLEQYRHPTRSPLPYLEEALRRDPGDARALVSLAWRSYRAGRYAEALAGVDAALARQRLYNSNPRDGEPAYLRGLVLVRLGRRGDAYASFAKSRWNAEFRHAASLEMARLDAASCRTAEALENVREALRFDADDLRARTLLVVLLRREHRWFDAAVALAESRALDPLDALLRFLDGAHPSDDPTILLDTATELAGIGELDHALALFDAVAEAEPVPGAGDVRTMALYRRAHLARLAGLDAGPDLERARRAPVDRAFPHGLDDFDALVAALEGDESDARAHSLLGCLLYGAGRRSEALRHWLRALELGDENPVTLRNAALATVVTTGDAESGIDLYERALAVAPTDARLWFESDQLLARAGATPAARLARVPLAALSRDDLAIEYAGLLVDVDRATEAVALLESRPFQPWEGGEGRAIAAWERACVASGQESRASHPPASLGEVRGEPTTPTAVRADGSVDYFATSLPERLLFPGVGR</sequence>
<evidence type="ECO:0000256" key="2">
    <source>
        <dbReference type="SAM" id="MobiDB-lite"/>
    </source>
</evidence>
<feature type="region of interest" description="Disordered" evidence="2">
    <location>
        <begin position="454"/>
        <end position="473"/>
    </location>
</feature>
<feature type="region of interest" description="Disordered" evidence="2">
    <location>
        <begin position="909"/>
        <end position="933"/>
    </location>
</feature>
<accession>A0ABT9BHY9</accession>
<dbReference type="InterPro" id="IPR033396">
    <property type="entry name" value="DUF5107"/>
</dbReference>
<dbReference type="Pfam" id="PF17128">
    <property type="entry name" value="DUF5107"/>
    <property type="match status" value="1"/>
</dbReference>
<dbReference type="Gene3D" id="1.25.40.10">
    <property type="entry name" value="Tetratricopeptide repeat domain"/>
    <property type="match status" value="3"/>
</dbReference>
<reference evidence="4 5" key="1">
    <citation type="submission" date="2023-07" db="EMBL/GenBank/DDBJ databases">
        <title>Protaetiibacter sp. nov WY-16 isolated from soil.</title>
        <authorList>
            <person name="Liu B."/>
            <person name="Wan Y."/>
        </authorList>
    </citation>
    <scope>NUCLEOTIDE SEQUENCE [LARGE SCALE GENOMIC DNA]</scope>
    <source>
        <strain evidence="4 5">WY-16</strain>
    </source>
</reference>
<evidence type="ECO:0000313" key="4">
    <source>
        <dbReference type="EMBL" id="MDO7880636.1"/>
    </source>
</evidence>
<name>A0ABT9BHY9_9MICO</name>
<comment type="caution">
    <text evidence="4">The sequence shown here is derived from an EMBL/GenBank/DDBJ whole genome shotgun (WGS) entry which is preliminary data.</text>
</comment>
<keyword evidence="1" id="KW-0802">TPR repeat</keyword>
<feature type="compositionally biased region" description="Pro residues" evidence="2">
    <location>
        <begin position="454"/>
        <end position="467"/>
    </location>
</feature>
<dbReference type="SUPFAM" id="SSF48452">
    <property type="entry name" value="TPR-like"/>
    <property type="match status" value="2"/>
</dbReference>
<protein>
    <submittedName>
        <fullName evidence="4">DUF5107 domain-containing protein</fullName>
    </submittedName>
</protein>
<proteinExistence type="predicted"/>
<dbReference type="RefSeq" id="WP_305001068.1">
    <property type="nucleotide sequence ID" value="NZ_JAUQUB010000001.1"/>
</dbReference>
<organism evidence="4 5">
    <name type="scientific">Antiquaquibacter soli</name>
    <dbReference type="NCBI Taxonomy" id="3064523"/>
    <lineage>
        <taxon>Bacteria</taxon>
        <taxon>Bacillati</taxon>
        <taxon>Actinomycetota</taxon>
        <taxon>Actinomycetes</taxon>
        <taxon>Micrococcales</taxon>
        <taxon>Microbacteriaceae</taxon>
        <taxon>Antiquaquibacter</taxon>
    </lineage>
</organism>
<dbReference type="EMBL" id="JAUQUB010000001">
    <property type="protein sequence ID" value="MDO7880636.1"/>
    <property type="molecule type" value="Genomic_DNA"/>
</dbReference>
<gene>
    <name evidence="4" type="ORF">Q5716_00180</name>
</gene>
<evidence type="ECO:0000256" key="1">
    <source>
        <dbReference type="PROSITE-ProRule" id="PRU00339"/>
    </source>
</evidence>
<feature type="repeat" description="TPR" evidence="1">
    <location>
        <begin position="758"/>
        <end position="791"/>
    </location>
</feature>
<feature type="domain" description="DUF5107" evidence="3">
    <location>
        <begin position="55"/>
        <end position="362"/>
    </location>
</feature>
<dbReference type="SMART" id="SM00028">
    <property type="entry name" value="TPR"/>
    <property type="match status" value="3"/>
</dbReference>
<evidence type="ECO:0000313" key="5">
    <source>
        <dbReference type="Proteomes" id="UP001241072"/>
    </source>
</evidence>
<evidence type="ECO:0000259" key="3">
    <source>
        <dbReference type="Pfam" id="PF17128"/>
    </source>
</evidence>
<dbReference type="InterPro" id="IPR011990">
    <property type="entry name" value="TPR-like_helical_dom_sf"/>
</dbReference>
<dbReference type="PROSITE" id="PS50005">
    <property type="entry name" value="TPR"/>
    <property type="match status" value="1"/>
</dbReference>
<dbReference type="Proteomes" id="UP001241072">
    <property type="component" value="Unassembled WGS sequence"/>
</dbReference>
<keyword evidence="5" id="KW-1185">Reference proteome</keyword>
<dbReference type="InterPro" id="IPR019734">
    <property type="entry name" value="TPR_rpt"/>
</dbReference>